<feature type="compositionally biased region" description="Polar residues" evidence="7">
    <location>
        <begin position="324"/>
        <end position="345"/>
    </location>
</feature>
<dbReference type="Pfam" id="PF13855">
    <property type="entry name" value="LRR_8"/>
    <property type="match status" value="1"/>
</dbReference>
<name>A0ABU6T7A7_9FABA</name>
<dbReference type="CDD" id="cd12087">
    <property type="entry name" value="TM_EGFR-like"/>
    <property type="match status" value="1"/>
</dbReference>
<evidence type="ECO:0000256" key="6">
    <source>
        <dbReference type="ARBA" id="ARBA00023136"/>
    </source>
</evidence>
<dbReference type="PROSITE" id="PS50011">
    <property type="entry name" value="PROTEIN_KINASE_DOM"/>
    <property type="match status" value="1"/>
</dbReference>
<dbReference type="InterPro" id="IPR046959">
    <property type="entry name" value="PRK1-6/SRF4-like"/>
</dbReference>
<dbReference type="InterPro" id="IPR013210">
    <property type="entry name" value="LRR_N_plant-typ"/>
</dbReference>
<feature type="compositionally biased region" description="Low complexity" evidence="7">
    <location>
        <begin position="412"/>
        <end position="422"/>
    </location>
</feature>
<comment type="caution">
    <text evidence="10">The sequence shown here is derived from an EMBL/GenBank/DDBJ whole genome shotgun (WGS) entry which is preliminary data.</text>
</comment>
<dbReference type="PANTHER" id="PTHR48007:SF47">
    <property type="entry name" value="PROTEIN KINASE DOMAIN-CONTAINING PROTEIN"/>
    <property type="match status" value="1"/>
</dbReference>
<dbReference type="InterPro" id="IPR003591">
    <property type="entry name" value="Leu-rich_rpt_typical-subtyp"/>
</dbReference>
<evidence type="ECO:0000256" key="4">
    <source>
        <dbReference type="ARBA" id="ARBA00022737"/>
    </source>
</evidence>
<keyword evidence="3 8" id="KW-0812">Transmembrane</keyword>
<feature type="compositionally biased region" description="Low complexity" evidence="7">
    <location>
        <begin position="431"/>
        <end position="440"/>
    </location>
</feature>
<feature type="domain" description="Protein kinase" evidence="9">
    <location>
        <begin position="473"/>
        <end position="782"/>
    </location>
</feature>
<dbReference type="InterPro" id="IPR011009">
    <property type="entry name" value="Kinase-like_dom_sf"/>
</dbReference>
<dbReference type="SUPFAM" id="SSF56112">
    <property type="entry name" value="Protein kinase-like (PK-like)"/>
    <property type="match status" value="1"/>
</dbReference>
<evidence type="ECO:0000256" key="1">
    <source>
        <dbReference type="ARBA" id="ARBA00004370"/>
    </source>
</evidence>
<reference evidence="10 11" key="1">
    <citation type="journal article" date="2023" name="Plants (Basel)">
        <title>Bridging the Gap: Combining Genomics and Transcriptomics Approaches to Understand Stylosanthes scabra, an Orphan Legume from the Brazilian Caatinga.</title>
        <authorList>
            <person name="Ferreira-Neto J.R.C."/>
            <person name="da Silva M.D."/>
            <person name="Binneck E."/>
            <person name="de Melo N.F."/>
            <person name="da Silva R.H."/>
            <person name="de Melo A.L.T.M."/>
            <person name="Pandolfi V."/>
            <person name="Bustamante F.O."/>
            <person name="Brasileiro-Vidal A.C."/>
            <person name="Benko-Iseppon A.M."/>
        </authorList>
    </citation>
    <scope>NUCLEOTIDE SEQUENCE [LARGE SCALE GENOMIC DNA]</scope>
    <source>
        <tissue evidence="10">Leaves</tissue>
    </source>
</reference>
<dbReference type="SUPFAM" id="SSF52058">
    <property type="entry name" value="L domain-like"/>
    <property type="match status" value="1"/>
</dbReference>
<dbReference type="Pfam" id="PF08263">
    <property type="entry name" value="LRRNT_2"/>
    <property type="match status" value="1"/>
</dbReference>
<keyword evidence="4" id="KW-0677">Repeat</keyword>
<evidence type="ECO:0000259" key="9">
    <source>
        <dbReference type="PROSITE" id="PS50011"/>
    </source>
</evidence>
<evidence type="ECO:0000256" key="3">
    <source>
        <dbReference type="ARBA" id="ARBA00022692"/>
    </source>
</evidence>
<evidence type="ECO:0000313" key="10">
    <source>
        <dbReference type="EMBL" id="MED6144621.1"/>
    </source>
</evidence>
<dbReference type="Proteomes" id="UP001341840">
    <property type="component" value="Unassembled WGS sequence"/>
</dbReference>
<protein>
    <recommendedName>
        <fullName evidence="9">Protein kinase domain-containing protein</fullName>
    </recommendedName>
</protein>
<dbReference type="Pfam" id="PF00560">
    <property type="entry name" value="LRR_1"/>
    <property type="match status" value="2"/>
</dbReference>
<gene>
    <name evidence="10" type="ORF">PIB30_017354</name>
</gene>
<dbReference type="PANTHER" id="PTHR48007">
    <property type="entry name" value="LEUCINE-RICH REPEAT RECEPTOR-LIKE PROTEIN KINASE PXC1"/>
    <property type="match status" value="1"/>
</dbReference>
<keyword evidence="2" id="KW-0433">Leucine-rich repeat</keyword>
<keyword evidence="6 8" id="KW-0472">Membrane</keyword>
<dbReference type="Gene3D" id="1.10.510.10">
    <property type="entry name" value="Transferase(Phosphotransferase) domain 1"/>
    <property type="match status" value="1"/>
</dbReference>
<evidence type="ECO:0000256" key="8">
    <source>
        <dbReference type="SAM" id="Phobius"/>
    </source>
</evidence>
<evidence type="ECO:0000313" key="11">
    <source>
        <dbReference type="Proteomes" id="UP001341840"/>
    </source>
</evidence>
<organism evidence="10 11">
    <name type="scientific">Stylosanthes scabra</name>
    <dbReference type="NCBI Taxonomy" id="79078"/>
    <lineage>
        <taxon>Eukaryota</taxon>
        <taxon>Viridiplantae</taxon>
        <taxon>Streptophyta</taxon>
        <taxon>Embryophyta</taxon>
        <taxon>Tracheophyta</taxon>
        <taxon>Spermatophyta</taxon>
        <taxon>Magnoliopsida</taxon>
        <taxon>eudicotyledons</taxon>
        <taxon>Gunneridae</taxon>
        <taxon>Pentapetalae</taxon>
        <taxon>rosids</taxon>
        <taxon>fabids</taxon>
        <taxon>Fabales</taxon>
        <taxon>Fabaceae</taxon>
        <taxon>Papilionoideae</taxon>
        <taxon>50 kb inversion clade</taxon>
        <taxon>dalbergioids sensu lato</taxon>
        <taxon>Dalbergieae</taxon>
        <taxon>Pterocarpus clade</taxon>
        <taxon>Stylosanthes</taxon>
    </lineage>
</organism>
<sequence>MRLTSNILHLWWSVSSFVLLLFLALLQSSVVLALNSDGILLLHFKYSILSDPLSVLDTWNYDDVTPCSWNGITCTEIGTPDTPDFLRVTSLNLPHSQLLGSIAEELGMIEHLRHLDLSHNLLNGSLPDSIFNSSQLQVLSLSNNVISGELPELIGKLTSLQVLNLSDNAFGGSIPETITSLQNLTTVSLKNNYFSGGVPSGFNFTQVLDLSSNLLNGSLPNEFGGENLRYLNLSYNKVSGTIPQTFARHIPGNATIDLSFNNLTGPIPDSSALLNQKAESLSGNADLCGKPLKILCSIPSTLSDPPTNATTTSSPAIAAIPKTIDTTPPTNATGGSNTGSQNVSPSGMKPATIAAIVVGDLAGMAVLALIILFVYQKRKNKRDPNETKNNSENKKDETITKQNHNHDAKKTSSSLPCSSLCLTMKEESTSSEEASSASSESEQENAENGKVPKGGSLVTVDGETKLDLESLLKASAYILGSSGGSIVYKAVLEDGRIFAVRRIGECGIERMKDFENQVRAVAKIRHPNLVRLRAFSWAQDEKLLISDYVSNTTLASIGPRRGGGSSSPFNLGFEIRLKIAKGVARGLAFIHEKKHVHGNIKPTNILLNSEMEPVICDFGLDRLIFNNDNINHRANGSARNLMQQQQESATIGSSPYSAATTTMLGTSSSIIGTPVAYQAPESLQNIRPNPKWDVYSFGMVLLELLSGRVISDRELEQWFGVGPGSVEEEKNRVLMRMADVAIKSDVAGRESAILTCFKLGLSCTSVAPHKRPSMKEALHILDKIPSSATN</sequence>
<evidence type="ECO:0000256" key="7">
    <source>
        <dbReference type="SAM" id="MobiDB-lite"/>
    </source>
</evidence>
<dbReference type="InterPro" id="IPR000719">
    <property type="entry name" value="Prot_kinase_dom"/>
</dbReference>
<evidence type="ECO:0000256" key="5">
    <source>
        <dbReference type="ARBA" id="ARBA00022989"/>
    </source>
</evidence>
<proteinExistence type="predicted"/>
<feature type="transmembrane region" description="Helical" evidence="8">
    <location>
        <begin position="353"/>
        <end position="375"/>
    </location>
</feature>
<accession>A0ABU6T7A7</accession>
<dbReference type="PROSITE" id="PS51450">
    <property type="entry name" value="LRR"/>
    <property type="match status" value="1"/>
</dbReference>
<feature type="region of interest" description="Disordered" evidence="7">
    <location>
        <begin position="380"/>
        <end position="456"/>
    </location>
</feature>
<dbReference type="SMART" id="SM00369">
    <property type="entry name" value="LRR_TYP"/>
    <property type="match status" value="2"/>
</dbReference>
<dbReference type="Gene3D" id="3.30.200.20">
    <property type="entry name" value="Phosphorylase Kinase, domain 1"/>
    <property type="match status" value="1"/>
</dbReference>
<keyword evidence="11" id="KW-1185">Reference proteome</keyword>
<dbReference type="InterPro" id="IPR032675">
    <property type="entry name" value="LRR_dom_sf"/>
</dbReference>
<dbReference type="Pfam" id="PF00069">
    <property type="entry name" value="Pkinase"/>
    <property type="match status" value="1"/>
</dbReference>
<dbReference type="EMBL" id="JASCZI010090671">
    <property type="protein sequence ID" value="MED6144621.1"/>
    <property type="molecule type" value="Genomic_DNA"/>
</dbReference>
<dbReference type="InterPro" id="IPR001611">
    <property type="entry name" value="Leu-rich_rpt"/>
</dbReference>
<keyword evidence="5 8" id="KW-1133">Transmembrane helix</keyword>
<dbReference type="Gene3D" id="3.80.10.10">
    <property type="entry name" value="Ribonuclease Inhibitor"/>
    <property type="match status" value="2"/>
</dbReference>
<feature type="region of interest" description="Disordered" evidence="7">
    <location>
        <begin position="303"/>
        <end position="347"/>
    </location>
</feature>
<comment type="subcellular location">
    <subcellularLocation>
        <location evidence="1">Membrane</location>
    </subcellularLocation>
</comment>
<evidence type="ECO:0000256" key="2">
    <source>
        <dbReference type="ARBA" id="ARBA00022614"/>
    </source>
</evidence>
<feature type="compositionally biased region" description="Low complexity" evidence="7">
    <location>
        <begin position="305"/>
        <end position="321"/>
    </location>
</feature>
<feature type="compositionally biased region" description="Basic and acidic residues" evidence="7">
    <location>
        <begin position="382"/>
        <end position="410"/>
    </location>
</feature>